<keyword evidence="3" id="KW-1185">Reference proteome</keyword>
<feature type="region of interest" description="Disordered" evidence="1">
    <location>
        <begin position="47"/>
        <end position="67"/>
    </location>
</feature>
<feature type="region of interest" description="Disordered" evidence="1">
    <location>
        <begin position="170"/>
        <end position="191"/>
    </location>
</feature>
<comment type="caution">
    <text evidence="2">The sequence shown here is derived from an EMBL/GenBank/DDBJ whole genome shotgun (WGS) entry which is preliminary data.</text>
</comment>
<accession>A0A6A4XE30</accession>
<name>A0A6A4XE30_AMPAM</name>
<organism evidence="2 3">
    <name type="scientific">Amphibalanus amphitrite</name>
    <name type="common">Striped barnacle</name>
    <name type="synonym">Balanus amphitrite</name>
    <dbReference type="NCBI Taxonomy" id="1232801"/>
    <lineage>
        <taxon>Eukaryota</taxon>
        <taxon>Metazoa</taxon>
        <taxon>Ecdysozoa</taxon>
        <taxon>Arthropoda</taxon>
        <taxon>Crustacea</taxon>
        <taxon>Multicrustacea</taxon>
        <taxon>Cirripedia</taxon>
        <taxon>Thoracica</taxon>
        <taxon>Thoracicalcarea</taxon>
        <taxon>Balanomorpha</taxon>
        <taxon>Balanoidea</taxon>
        <taxon>Balanidae</taxon>
        <taxon>Amphibalaninae</taxon>
        <taxon>Amphibalanus</taxon>
    </lineage>
</organism>
<evidence type="ECO:0000313" key="3">
    <source>
        <dbReference type="Proteomes" id="UP000440578"/>
    </source>
</evidence>
<dbReference type="AlphaFoldDB" id="A0A6A4XE30"/>
<evidence type="ECO:0000256" key="1">
    <source>
        <dbReference type="SAM" id="MobiDB-lite"/>
    </source>
</evidence>
<dbReference type="Proteomes" id="UP000440578">
    <property type="component" value="Unassembled WGS sequence"/>
</dbReference>
<gene>
    <name evidence="2" type="ORF">FJT64_015227</name>
</gene>
<sequence>MRSPGVALSEGMMTVPVLPYDASPYEPLPRSQAEAPEGGLKVSRCPRAVTRRRPKETSLGAAGGPAAQFLPGPSLGPLLTSAELSHWPPSAHAHAQAMQEVCIALRTRSIWACAASPPLPTAASSMTPAAGRCGGAAAVRAPDPESSPSPPARRYVYLGLCVCAGRERVPPGPTSACVRRAAPRSGPVASR</sequence>
<proteinExistence type="predicted"/>
<protein>
    <submittedName>
        <fullName evidence="2">Uncharacterized protein</fullName>
    </submittedName>
</protein>
<evidence type="ECO:0000313" key="2">
    <source>
        <dbReference type="EMBL" id="KAF0314294.1"/>
    </source>
</evidence>
<reference evidence="2 3" key="1">
    <citation type="submission" date="2019-07" db="EMBL/GenBank/DDBJ databases">
        <title>Draft genome assembly of a fouling barnacle, Amphibalanus amphitrite (Darwin, 1854): The first reference genome for Thecostraca.</title>
        <authorList>
            <person name="Kim W."/>
        </authorList>
    </citation>
    <scope>NUCLEOTIDE SEQUENCE [LARGE SCALE GENOMIC DNA]</scope>
    <source>
        <strain evidence="2">SNU_AA5</strain>
        <tissue evidence="2">Soma without cirri and trophi</tissue>
    </source>
</reference>
<dbReference type="EMBL" id="VIIS01000033">
    <property type="protein sequence ID" value="KAF0314294.1"/>
    <property type="molecule type" value="Genomic_DNA"/>
</dbReference>